<dbReference type="EMBL" id="BKAG01000045">
    <property type="protein sequence ID" value="GEP45235.1"/>
    <property type="molecule type" value="Genomic_DNA"/>
</dbReference>
<gene>
    <name evidence="4" type="ORF">BGE01nite_45260</name>
</gene>
<dbReference type="Gene3D" id="3.40.50.880">
    <property type="match status" value="1"/>
</dbReference>
<dbReference type="Proteomes" id="UP000321577">
    <property type="component" value="Unassembled WGS sequence"/>
</dbReference>
<feature type="signal peptide" evidence="2">
    <location>
        <begin position="1"/>
        <end position="22"/>
    </location>
</feature>
<evidence type="ECO:0000313" key="5">
    <source>
        <dbReference type="Proteomes" id="UP000321577"/>
    </source>
</evidence>
<evidence type="ECO:0000256" key="2">
    <source>
        <dbReference type="SAM" id="SignalP"/>
    </source>
</evidence>
<feature type="compositionally biased region" description="Basic and acidic residues" evidence="1">
    <location>
        <begin position="324"/>
        <end position="333"/>
    </location>
</feature>
<reference evidence="4 5" key="1">
    <citation type="submission" date="2019-07" db="EMBL/GenBank/DDBJ databases">
        <title>Whole genome shotgun sequence of Brevifollis gellanilyticus NBRC 108608.</title>
        <authorList>
            <person name="Hosoyama A."/>
            <person name="Uohara A."/>
            <person name="Ohji S."/>
            <person name="Ichikawa N."/>
        </authorList>
    </citation>
    <scope>NUCLEOTIDE SEQUENCE [LARGE SCALE GENOMIC DNA]</scope>
    <source>
        <strain evidence="4 5">NBRC 108608</strain>
    </source>
</reference>
<accession>A0A512MER9</accession>
<proteinExistence type="predicted"/>
<evidence type="ECO:0000313" key="4">
    <source>
        <dbReference type="EMBL" id="GEP45235.1"/>
    </source>
</evidence>
<comment type="caution">
    <text evidence="4">The sequence shown here is derived from an EMBL/GenBank/DDBJ whole genome shotgun (WGS) entry which is preliminary data.</text>
</comment>
<keyword evidence="5" id="KW-1185">Reference proteome</keyword>
<keyword evidence="2" id="KW-0732">Signal</keyword>
<organism evidence="4 5">
    <name type="scientific">Brevifollis gellanilyticus</name>
    <dbReference type="NCBI Taxonomy" id="748831"/>
    <lineage>
        <taxon>Bacteria</taxon>
        <taxon>Pseudomonadati</taxon>
        <taxon>Verrucomicrobiota</taxon>
        <taxon>Verrucomicrobiia</taxon>
        <taxon>Verrucomicrobiales</taxon>
        <taxon>Verrucomicrobiaceae</taxon>
    </lineage>
</organism>
<dbReference type="InterPro" id="IPR029062">
    <property type="entry name" value="Class_I_gatase-like"/>
</dbReference>
<name>A0A512MER9_9BACT</name>
<feature type="chain" id="PRO_5021766177" description="ThuA-like domain-containing protein" evidence="2">
    <location>
        <begin position="23"/>
        <end position="347"/>
    </location>
</feature>
<dbReference type="SUPFAM" id="SSF52317">
    <property type="entry name" value="Class I glutamine amidotransferase-like"/>
    <property type="match status" value="1"/>
</dbReference>
<feature type="domain" description="ThuA-like" evidence="3">
    <location>
        <begin position="44"/>
        <end position="297"/>
    </location>
</feature>
<dbReference type="AlphaFoldDB" id="A0A512MER9"/>
<dbReference type="OrthoDB" id="189183at2"/>
<dbReference type="Pfam" id="PF06283">
    <property type="entry name" value="ThuA"/>
    <property type="match status" value="1"/>
</dbReference>
<dbReference type="InterPro" id="IPR029010">
    <property type="entry name" value="ThuA-like"/>
</dbReference>
<protein>
    <recommendedName>
        <fullName evidence="3">ThuA-like domain-containing protein</fullName>
    </recommendedName>
</protein>
<feature type="region of interest" description="Disordered" evidence="1">
    <location>
        <begin position="323"/>
        <end position="347"/>
    </location>
</feature>
<evidence type="ECO:0000256" key="1">
    <source>
        <dbReference type="SAM" id="MobiDB-lite"/>
    </source>
</evidence>
<evidence type="ECO:0000259" key="3">
    <source>
        <dbReference type="Pfam" id="PF06283"/>
    </source>
</evidence>
<sequence>MIMNRRTLLSALALLPLATCPAADDFLTYEPKGDAKGKHVVLISGDEEYRSEEAMPMLAKILSERHGFKTTVLFSVDKDGHIDSNNQASITNSAALDSADAIIMLIRFRHWPDEDMKHFHDAVQRGVPIIGLRTATHAFNMDKGSKYGAWAWNNQEGGFGRIFLGETWVSHWGKHRAEATKGVIEPAAKDNALLRGVTDIFGTTDVYEAAPPADSVILVRGQVVAGMEPGSAPASYKKKNKAGTEQDVNEPMMPVVWSREVKNESGKTNKVLCTTMGAASDLVNESLRRLVVNGVYWGLGLDVPASADVGYVGEFKPLMYGTKDGTDEKDPHRFRGFKRGVKPADLK</sequence>